<comment type="similarity">
    <text evidence="2 7">Belongs to the UPF0056 (MarC) family.</text>
</comment>
<organism evidence="8 9">
    <name type="scientific">Kaistia soli DSM 19436</name>
    <dbReference type="NCBI Taxonomy" id="1122133"/>
    <lineage>
        <taxon>Bacteria</taxon>
        <taxon>Pseudomonadati</taxon>
        <taxon>Pseudomonadota</taxon>
        <taxon>Alphaproteobacteria</taxon>
        <taxon>Hyphomicrobiales</taxon>
        <taxon>Kaistiaceae</taxon>
        <taxon>Kaistia</taxon>
    </lineage>
</organism>
<proteinExistence type="inferred from homology"/>
<evidence type="ECO:0000313" key="8">
    <source>
        <dbReference type="EMBL" id="SHE73806.1"/>
    </source>
</evidence>
<evidence type="ECO:0000256" key="1">
    <source>
        <dbReference type="ARBA" id="ARBA00004651"/>
    </source>
</evidence>
<feature type="transmembrane region" description="Helical" evidence="7">
    <location>
        <begin position="114"/>
        <end position="137"/>
    </location>
</feature>
<dbReference type="RefSeq" id="WP_073051485.1">
    <property type="nucleotide sequence ID" value="NZ_FQUP01000001.1"/>
</dbReference>
<keyword evidence="5 7" id="KW-1133">Transmembrane helix</keyword>
<feature type="transmembrane region" description="Helical" evidence="7">
    <location>
        <begin position="149"/>
        <end position="173"/>
    </location>
</feature>
<dbReference type="AlphaFoldDB" id="A0A1M4VXX5"/>
<feature type="transmembrane region" description="Helical" evidence="7">
    <location>
        <begin position="41"/>
        <end position="64"/>
    </location>
</feature>
<dbReference type="Proteomes" id="UP000184485">
    <property type="component" value="Unassembled WGS sequence"/>
</dbReference>
<evidence type="ECO:0000256" key="5">
    <source>
        <dbReference type="ARBA" id="ARBA00022989"/>
    </source>
</evidence>
<dbReference type="EMBL" id="FQUP01000001">
    <property type="protein sequence ID" value="SHE73806.1"/>
    <property type="molecule type" value="Genomic_DNA"/>
</dbReference>
<evidence type="ECO:0000256" key="2">
    <source>
        <dbReference type="ARBA" id="ARBA00009784"/>
    </source>
</evidence>
<keyword evidence="9" id="KW-1185">Reference proteome</keyword>
<keyword evidence="6 7" id="KW-0472">Membrane</keyword>
<evidence type="ECO:0000256" key="6">
    <source>
        <dbReference type="ARBA" id="ARBA00023136"/>
    </source>
</evidence>
<name>A0A1M4VXX5_9HYPH</name>
<sequence>MDWTVGFKFFAALFAIMNPLTTLPVFLAMTGGQDAASSRRTALAMIATVTIGSVICALIGRALLNVFGIDIPHFRLAGGLIVLLIALSMLNGEDHPSHAGTPSEQAKFPSASSIGIYPLGIPIAFGPGTMATVIVFAQTSAEAGAIGVYAITLALYLVFFGIATLAAPFISHWMSPMTLSLTRRLMGLVLASIAMEMIVGSLGKLFPGWLG</sequence>
<protein>
    <recommendedName>
        <fullName evidence="7">UPF0056 membrane protein</fullName>
    </recommendedName>
</protein>
<dbReference type="OrthoDB" id="21094at2"/>
<feature type="transmembrane region" description="Helical" evidence="7">
    <location>
        <begin position="185"/>
        <end position="206"/>
    </location>
</feature>
<comment type="subcellular location">
    <subcellularLocation>
        <location evidence="1 7">Cell membrane</location>
        <topology evidence="1 7">Multi-pass membrane protein</topology>
    </subcellularLocation>
</comment>
<dbReference type="InterPro" id="IPR002771">
    <property type="entry name" value="Multi_antbiot-R_MarC"/>
</dbReference>
<feature type="transmembrane region" description="Helical" evidence="7">
    <location>
        <begin position="76"/>
        <end position="93"/>
    </location>
</feature>
<dbReference type="STRING" id="1122133.SAMN02745157_0824"/>
<keyword evidence="3" id="KW-1003">Cell membrane</keyword>
<reference evidence="8 9" key="1">
    <citation type="submission" date="2016-11" db="EMBL/GenBank/DDBJ databases">
        <authorList>
            <person name="Jaros S."/>
            <person name="Januszkiewicz K."/>
            <person name="Wedrychowicz H."/>
        </authorList>
    </citation>
    <scope>NUCLEOTIDE SEQUENCE [LARGE SCALE GENOMIC DNA]</scope>
    <source>
        <strain evidence="8 9">DSM 19436</strain>
    </source>
</reference>
<keyword evidence="4 7" id="KW-0812">Transmembrane</keyword>
<dbReference type="GO" id="GO:0005886">
    <property type="term" value="C:plasma membrane"/>
    <property type="evidence" value="ECO:0007669"/>
    <property type="project" value="UniProtKB-SubCell"/>
</dbReference>
<accession>A0A1M4VXX5</accession>
<feature type="transmembrane region" description="Helical" evidence="7">
    <location>
        <begin position="6"/>
        <end position="29"/>
    </location>
</feature>
<dbReference type="PANTHER" id="PTHR33508">
    <property type="entry name" value="UPF0056 MEMBRANE PROTEIN YHCE"/>
    <property type="match status" value="1"/>
</dbReference>
<dbReference type="Pfam" id="PF01914">
    <property type="entry name" value="MarC"/>
    <property type="match status" value="1"/>
</dbReference>
<dbReference type="PANTHER" id="PTHR33508:SF1">
    <property type="entry name" value="UPF0056 MEMBRANE PROTEIN YHCE"/>
    <property type="match status" value="1"/>
</dbReference>
<dbReference type="NCBIfam" id="TIGR00427">
    <property type="entry name" value="NAAT family transporter"/>
    <property type="match status" value="1"/>
</dbReference>
<evidence type="ECO:0000313" key="9">
    <source>
        <dbReference type="Proteomes" id="UP000184485"/>
    </source>
</evidence>
<evidence type="ECO:0000256" key="7">
    <source>
        <dbReference type="RuleBase" id="RU362048"/>
    </source>
</evidence>
<gene>
    <name evidence="8" type="ORF">SAMN02745157_0824</name>
</gene>
<evidence type="ECO:0000256" key="3">
    <source>
        <dbReference type="ARBA" id="ARBA00022475"/>
    </source>
</evidence>
<evidence type="ECO:0000256" key="4">
    <source>
        <dbReference type="ARBA" id="ARBA00022692"/>
    </source>
</evidence>